<name>A0A1B9F4F9_9BACT</name>
<dbReference type="PANTHER" id="PTHR30518">
    <property type="entry name" value="ENDOLYTIC MUREIN TRANSGLYCOSYLASE"/>
    <property type="match status" value="1"/>
</dbReference>
<keyword evidence="2 7" id="KW-0812">Transmembrane</keyword>
<dbReference type="EC" id="4.2.2.29" evidence="7"/>
<evidence type="ECO:0000256" key="7">
    <source>
        <dbReference type="HAMAP-Rule" id="MF_02065"/>
    </source>
</evidence>
<feature type="site" description="Important for catalytic activity" evidence="7">
    <location>
        <position position="218"/>
    </location>
</feature>
<reference evidence="8 9" key="1">
    <citation type="submission" date="2016-06" db="EMBL/GenBank/DDBJ databases">
        <title>Respiratory ammonification of nitrate coupled to the oxidation of elemental sulfur in deep-sea autotrophic thermophilic bacteria.</title>
        <authorList>
            <person name="Slobodkina G.B."/>
            <person name="Mardanov A.V."/>
            <person name="Ravin N.V."/>
            <person name="Frolova A.A."/>
            <person name="Viryasiv M.B."/>
            <person name="Chernyh N.A."/>
            <person name="Bonch-Osmolovskaya E.A."/>
            <person name="Slobodkin A.I."/>
        </authorList>
    </citation>
    <scope>NUCLEOTIDE SEQUENCE [LARGE SCALE GENOMIC DNA]</scope>
    <source>
        <strain evidence="8 9">S69</strain>
    </source>
</reference>
<dbReference type="OrthoDB" id="9814591at2"/>
<dbReference type="GO" id="GO:0005886">
    <property type="term" value="C:plasma membrane"/>
    <property type="evidence" value="ECO:0007669"/>
    <property type="project" value="UniProtKB-SubCell"/>
</dbReference>
<evidence type="ECO:0000256" key="6">
    <source>
        <dbReference type="ARBA" id="ARBA00023316"/>
    </source>
</evidence>
<dbReference type="Gene3D" id="3.30.1490.480">
    <property type="entry name" value="Endolytic murein transglycosylase"/>
    <property type="match status" value="2"/>
</dbReference>
<dbReference type="RefSeq" id="WP_067619207.1">
    <property type="nucleotide sequence ID" value="NZ_MAGO01000009.1"/>
</dbReference>
<evidence type="ECO:0000313" key="9">
    <source>
        <dbReference type="Proteomes" id="UP000093080"/>
    </source>
</evidence>
<feature type="transmembrane region" description="Helical" evidence="7">
    <location>
        <begin position="6"/>
        <end position="25"/>
    </location>
</feature>
<dbReference type="STRING" id="1156395.DBT_1803"/>
<sequence>MKKGLWSIWIFFILLFLFIAAITYYKRSLEPVSVSDNSTIFTVEKGSTLNEVAQGLKEKNLIRSRLAFRLLTLFQGKEREIKAGKYILSPSMSSAEILQALVEGREIRYVITIPEGKNMYDVAKLLEEAGLFPRSEFLKEAKNKKLLKSLGVPGDTVEGFLFPDTYFVSAGLNATEVIEIFVKRFWQVWKENGFDEKIKETDLGIKEVVILASIVEKEALLPKERPLIASVFLNRLKKGMRLQADPTVRYGLLVDKGIYPRRLRTRHLRYKSPYNTYIIKGLPKGPICNPGVQSIRAVLEPVKSDYLYFVSMNNGAHKFSKTLEEHNRAVYRYQIKKLRPK</sequence>
<keyword evidence="4 7" id="KW-0472">Membrane</keyword>
<dbReference type="Pfam" id="PF02618">
    <property type="entry name" value="YceG"/>
    <property type="match status" value="1"/>
</dbReference>
<comment type="subcellular location">
    <subcellularLocation>
        <location evidence="7">Cell membrane</location>
        <topology evidence="7">Single-pass membrane protein</topology>
    </subcellularLocation>
</comment>
<evidence type="ECO:0000313" key="8">
    <source>
        <dbReference type="EMBL" id="OCC14743.1"/>
    </source>
</evidence>
<dbReference type="AlphaFoldDB" id="A0A1B9F4F9"/>
<dbReference type="Gene3D" id="3.30.160.60">
    <property type="entry name" value="Classic Zinc Finger"/>
    <property type="match status" value="1"/>
</dbReference>
<dbReference type="Proteomes" id="UP000093080">
    <property type="component" value="Unassembled WGS sequence"/>
</dbReference>
<dbReference type="HAMAP" id="MF_02065">
    <property type="entry name" value="MltG"/>
    <property type="match status" value="1"/>
</dbReference>
<dbReference type="NCBIfam" id="TIGR00247">
    <property type="entry name" value="endolytic transglycosylase MltG"/>
    <property type="match status" value="1"/>
</dbReference>
<organism evidence="8 9">
    <name type="scientific">Dissulfuribacter thermophilus</name>
    <dbReference type="NCBI Taxonomy" id="1156395"/>
    <lineage>
        <taxon>Bacteria</taxon>
        <taxon>Pseudomonadati</taxon>
        <taxon>Thermodesulfobacteriota</taxon>
        <taxon>Dissulfuribacteria</taxon>
        <taxon>Dissulfuribacterales</taxon>
        <taxon>Dissulfuribacteraceae</taxon>
        <taxon>Dissulfuribacter</taxon>
    </lineage>
</organism>
<protein>
    <recommendedName>
        <fullName evidence="7">Endolytic murein transglycosylase</fullName>
        <ecNumber evidence="7">4.2.2.29</ecNumber>
    </recommendedName>
    <alternativeName>
        <fullName evidence="7">Peptidoglycan lytic transglycosylase</fullName>
    </alternativeName>
    <alternativeName>
        <fullName evidence="7">Peptidoglycan polymerization terminase</fullName>
    </alternativeName>
</protein>
<comment type="similarity">
    <text evidence="7">Belongs to the transglycosylase MltG family.</text>
</comment>
<comment type="catalytic activity">
    <reaction evidence="7">
        <text>a peptidoglycan chain = a peptidoglycan chain with N-acetyl-1,6-anhydromuramyl-[peptide] at the reducing end + a peptidoglycan chain with N-acetylglucosamine at the non-reducing end.</text>
        <dbReference type="EC" id="4.2.2.29"/>
    </reaction>
</comment>
<dbReference type="GO" id="GO:0009252">
    <property type="term" value="P:peptidoglycan biosynthetic process"/>
    <property type="evidence" value="ECO:0007669"/>
    <property type="project" value="UniProtKB-UniRule"/>
</dbReference>
<dbReference type="EMBL" id="MAGO01000009">
    <property type="protein sequence ID" value="OCC14743.1"/>
    <property type="molecule type" value="Genomic_DNA"/>
</dbReference>
<comment type="function">
    <text evidence="7">Functions as a peptidoglycan terminase that cleaves nascent peptidoglycan strands endolytically to terminate their elongation.</text>
</comment>
<evidence type="ECO:0000256" key="3">
    <source>
        <dbReference type="ARBA" id="ARBA00022989"/>
    </source>
</evidence>
<keyword evidence="9" id="KW-1185">Reference proteome</keyword>
<keyword evidence="5 7" id="KW-0456">Lyase</keyword>
<comment type="caution">
    <text evidence="8">The sequence shown here is derived from an EMBL/GenBank/DDBJ whole genome shotgun (WGS) entry which is preliminary data.</text>
</comment>
<evidence type="ECO:0000256" key="1">
    <source>
        <dbReference type="ARBA" id="ARBA00022475"/>
    </source>
</evidence>
<dbReference type="CDD" id="cd08010">
    <property type="entry name" value="MltG_like"/>
    <property type="match status" value="1"/>
</dbReference>
<accession>A0A1B9F4F9</accession>
<keyword evidence="3 7" id="KW-1133">Transmembrane helix</keyword>
<dbReference type="GO" id="GO:0071555">
    <property type="term" value="P:cell wall organization"/>
    <property type="evidence" value="ECO:0007669"/>
    <property type="project" value="UniProtKB-KW"/>
</dbReference>
<keyword evidence="1 7" id="KW-1003">Cell membrane</keyword>
<gene>
    <name evidence="7" type="primary">mltG</name>
    <name evidence="8" type="ORF">DBT_1803</name>
</gene>
<keyword evidence="6 7" id="KW-0961">Cell wall biogenesis/degradation</keyword>
<proteinExistence type="inferred from homology"/>
<dbReference type="PATRIC" id="fig|1156395.6.peg.1818"/>
<dbReference type="PANTHER" id="PTHR30518:SF2">
    <property type="entry name" value="ENDOLYTIC MUREIN TRANSGLYCOSYLASE"/>
    <property type="match status" value="1"/>
</dbReference>
<dbReference type="GO" id="GO:0008932">
    <property type="term" value="F:lytic endotransglycosylase activity"/>
    <property type="evidence" value="ECO:0007669"/>
    <property type="project" value="UniProtKB-UniRule"/>
</dbReference>
<evidence type="ECO:0000256" key="2">
    <source>
        <dbReference type="ARBA" id="ARBA00022692"/>
    </source>
</evidence>
<dbReference type="InterPro" id="IPR003770">
    <property type="entry name" value="MLTG-like"/>
</dbReference>
<evidence type="ECO:0000256" key="5">
    <source>
        <dbReference type="ARBA" id="ARBA00023239"/>
    </source>
</evidence>
<evidence type="ECO:0000256" key="4">
    <source>
        <dbReference type="ARBA" id="ARBA00023136"/>
    </source>
</evidence>